<dbReference type="InterPro" id="IPR015424">
    <property type="entry name" value="PyrdxlP-dep_Trfase"/>
</dbReference>
<sequence>MSRQATLRSRLTGFQTPFIKSDDMPELGYEPSSLPRELNRHYIAASDNDIALMLERVGASSLEELFNHIPTNCLFTSPPSLPGELLYEEIQEKFQAIADRNETRSSFLGDGLPHYKVPDIVPFVSSIRNLTTTYTPYQPERSQGTLISHWIYQCLLSMLTGFEAINSSLYDRATAIYEAICASIRLSRSANTAIIPEALYPGDMQVIDTLAVDTAVEIVKLPLDPLNGCIPLGELQNAINDCGNSLACIVFPQINNLGLLEDVDALTDICHKTGSRSIAVVDPILLSTGGLKPPSEFGSLGADFVVGEAQHLATPPNFGGPGLGLFGARFNSQHRKEIRFTPGRYVGKAKDLAGRDCRVMVLSTREQHIRREKATSNICSNQAFIATAVGASILARGEIGMTSSCYKAQEQAHRAAKIITAVNGVSIAFPKRHFFNEFVVEIPGSAKDLIDKGKLYNMHIGVDVSDRIKGTRRNLLKISFSDRDCNIDKLARLFGELYGSLNRGISIPKIPSKYLRSRPVGLPQFEIDTIKSYYTRLGELNVSPDDACYPLGSCTMKYNPYLNDWAASLPGFQDTHPQAPIEDAQGSLEVLYEIQEWFKGITGLDGVTTQPVAGAQGELVGLKLFQAYHRDRGSDHRDIVLIPETAHGTNFATATMASFGLNLEKEEESGIVFLRTGKDGTIDLDDLRKKTSRYGERICGIMFTNPNTSGIFEKEFKTIADCVHQTGGLVFMDGANLNAIAGWVDLGKAGVDAVHSNLHKTWTIPHGGGGPGDAIVAVSKHLTDFLPGMQVEKKNGQFSFVRPPKSIGSFHRHWGNFGHKVRCYSYLLRLGREGIRRMSAVAVLSARYLYEILKEIYPTLPKGAENIPRMHEFILSLTPSDFDHLEKFGIPKPAAITRLGKLFLDFGFHTPTVAWPEAYGVMIEPTESFRKEELDRFANALKTIMYLVREVPETLIGTPYFTPVDRIDEVDANRNLCLSEPLSSLPPLHINRISPQNIARMSINEIRDQIITASELDSQK</sequence>
<dbReference type="NCBIfam" id="NF003346">
    <property type="entry name" value="PRK04366.1"/>
    <property type="match status" value="1"/>
</dbReference>
<dbReference type="PANTHER" id="PTHR11773">
    <property type="entry name" value="GLYCINE DEHYDROGENASE, DECARBOXYLATING"/>
    <property type="match status" value="1"/>
</dbReference>
<evidence type="ECO:0000256" key="4">
    <source>
        <dbReference type="ARBA" id="ARBA00022898"/>
    </source>
</evidence>
<dbReference type="AlphaFoldDB" id="A0A2Z4AGG5"/>
<dbReference type="KEGG" id="mtar:DF168_01378"/>
<dbReference type="GO" id="GO:0004375">
    <property type="term" value="F:glycine dehydrogenase (decarboxylating) activity"/>
    <property type="evidence" value="ECO:0007669"/>
    <property type="project" value="UniProtKB-EC"/>
</dbReference>
<dbReference type="Proteomes" id="UP000247465">
    <property type="component" value="Chromosome"/>
</dbReference>
<dbReference type="InterPro" id="IPR049315">
    <property type="entry name" value="GDC-P_N"/>
</dbReference>
<name>A0A2Z4AGG5_9BACT</name>
<evidence type="ECO:0000259" key="7">
    <source>
        <dbReference type="Pfam" id="PF02347"/>
    </source>
</evidence>
<organism evidence="9 10">
    <name type="scientific">Candidatus Moanibacter tarae</name>
    <dbReference type="NCBI Taxonomy" id="2200854"/>
    <lineage>
        <taxon>Bacteria</taxon>
        <taxon>Pseudomonadati</taxon>
        <taxon>Verrucomicrobiota</taxon>
        <taxon>Opitutia</taxon>
        <taxon>Puniceicoccales</taxon>
        <taxon>Puniceicoccales incertae sedis</taxon>
        <taxon>Candidatus Moanibacter</taxon>
    </lineage>
</organism>
<evidence type="ECO:0000256" key="6">
    <source>
        <dbReference type="ARBA" id="ARBA00049026"/>
    </source>
</evidence>
<dbReference type="InterPro" id="IPR020581">
    <property type="entry name" value="GDC_P"/>
</dbReference>
<keyword evidence="5 9" id="KW-0560">Oxidoreductase</keyword>
<reference evidence="9 10" key="1">
    <citation type="submission" date="2018-06" db="EMBL/GenBank/DDBJ databases">
        <title>Draft Genome Sequence of a Novel Marine Bacterium Related to the Verrucomicrobia.</title>
        <authorList>
            <person name="Vosseberg J."/>
            <person name="Martijn J."/>
            <person name="Ettema T.J.G."/>
        </authorList>
    </citation>
    <scope>NUCLEOTIDE SEQUENCE [LARGE SCALE GENOMIC DNA]</scope>
    <source>
        <strain evidence="9">TARA_B100001123</strain>
    </source>
</reference>
<dbReference type="GO" id="GO:0019464">
    <property type="term" value="P:glycine decarboxylation via glycine cleavage system"/>
    <property type="evidence" value="ECO:0007669"/>
    <property type="project" value="TreeGrafter"/>
</dbReference>
<dbReference type="Gene3D" id="3.90.1150.10">
    <property type="entry name" value="Aspartate Aminotransferase, domain 1"/>
    <property type="match status" value="2"/>
</dbReference>
<dbReference type="EMBL" id="CP029803">
    <property type="protein sequence ID" value="AWT60176.1"/>
    <property type="molecule type" value="Genomic_DNA"/>
</dbReference>
<dbReference type="Pfam" id="PF02347">
    <property type="entry name" value="GDC-P"/>
    <property type="match status" value="1"/>
</dbReference>
<gene>
    <name evidence="9" type="primary">gcvP</name>
    <name evidence="9" type="ORF">DF168_01378</name>
</gene>
<evidence type="ECO:0000256" key="3">
    <source>
        <dbReference type="ARBA" id="ARBA00012134"/>
    </source>
</evidence>
<evidence type="ECO:0000313" key="10">
    <source>
        <dbReference type="Proteomes" id="UP000247465"/>
    </source>
</evidence>
<comment type="catalytic activity">
    <reaction evidence="6">
        <text>N(6)-[(R)-lipoyl]-L-lysyl-[glycine-cleavage complex H protein] + glycine + H(+) = N(6)-[(R)-S(8)-aminomethyldihydrolipoyl]-L-lysyl-[glycine-cleavage complex H protein] + CO2</text>
        <dbReference type="Rhea" id="RHEA:24304"/>
        <dbReference type="Rhea" id="RHEA-COMP:10494"/>
        <dbReference type="Rhea" id="RHEA-COMP:10495"/>
        <dbReference type="ChEBI" id="CHEBI:15378"/>
        <dbReference type="ChEBI" id="CHEBI:16526"/>
        <dbReference type="ChEBI" id="CHEBI:57305"/>
        <dbReference type="ChEBI" id="CHEBI:83099"/>
        <dbReference type="ChEBI" id="CHEBI:83143"/>
        <dbReference type="EC" id="1.4.4.2"/>
    </reaction>
</comment>
<comment type="cofactor">
    <cofactor evidence="1">
        <name>pyridoxal 5'-phosphate</name>
        <dbReference type="ChEBI" id="CHEBI:597326"/>
    </cofactor>
</comment>
<evidence type="ECO:0000256" key="2">
    <source>
        <dbReference type="ARBA" id="ARBA00003788"/>
    </source>
</evidence>
<protein>
    <recommendedName>
        <fullName evidence="3">glycine dehydrogenase (aminomethyl-transferring)</fullName>
        <ecNumber evidence="3">1.4.4.2</ecNumber>
    </recommendedName>
</protein>
<dbReference type="GO" id="GO:0005829">
    <property type="term" value="C:cytosol"/>
    <property type="evidence" value="ECO:0007669"/>
    <property type="project" value="TreeGrafter"/>
</dbReference>
<dbReference type="SUPFAM" id="SSF53383">
    <property type="entry name" value="PLP-dependent transferases"/>
    <property type="match status" value="2"/>
</dbReference>
<dbReference type="PANTHER" id="PTHR11773:SF1">
    <property type="entry name" value="GLYCINE DEHYDROGENASE (DECARBOXYLATING), MITOCHONDRIAL"/>
    <property type="match status" value="1"/>
</dbReference>
<feature type="domain" description="Glycine cleavage system P-protein N-terminal" evidence="7">
    <location>
        <begin position="41"/>
        <end position="455"/>
    </location>
</feature>
<dbReference type="InterPro" id="IPR049316">
    <property type="entry name" value="GDC-P_C"/>
</dbReference>
<dbReference type="GO" id="GO:0016594">
    <property type="term" value="F:glycine binding"/>
    <property type="evidence" value="ECO:0007669"/>
    <property type="project" value="TreeGrafter"/>
</dbReference>
<keyword evidence="4" id="KW-0663">Pyridoxal phosphate</keyword>
<dbReference type="GO" id="GO:0030170">
    <property type="term" value="F:pyridoxal phosphate binding"/>
    <property type="evidence" value="ECO:0007669"/>
    <property type="project" value="TreeGrafter"/>
</dbReference>
<dbReference type="GO" id="GO:0005960">
    <property type="term" value="C:glycine cleavage complex"/>
    <property type="evidence" value="ECO:0007669"/>
    <property type="project" value="TreeGrafter"/>
</dbReference>
<dbReference type="InterPro" id="IPR015421">
    <property type="entry name" value="PyrdxlP-dep_Trfase_major"/>
</dbReference>
<evidence type="ECO:0000313" key="9">
    <source>
        <dbReference type="EMBL" id="AWT60176.1"/>
    </source>
</evidence>
<accession>A0A2Z4AGG5</accession>
<evidence type="ECO:0000256" key="5">
    <source>
        <dbReference type="ARBA" id="ARBA00023002"/>
    </source>
</evidence>
<feature type="domain" description="Glycine dehydrogenase C-terminal" evidence="8">
    <location>
        <begin position="839"/>
        <end position="952"/>
    </location>
</feature>
<evidence type="ECO:0000259" key="8">
    <source>
        <dbReference type="Pfam" id="PF21478"/>
    </source>
</evidence>
<dbReference type="InterPro" id="IPR015422">
    <property type="entry name" value="PyrdxlP-dep_Trfase_small"/>
</dbReference>
<comment type="function">
    <text evidence="2">The glycine cleavage system catalyzes the degradation of glycine. The P protein binds the alpha-amino group of glycine through its pyridoxal phosphate cofactor; CO(2) is released and the remaining methylamine moiety is then transferred to the lipoamide cofactor of the H protein.</text>
</comment>
<evidence type="ECO:0000256" key="1">
    <source>
        <dbReference type="ARBA" id="ARBA00001933"/>
    </source>
</evidence>
<proteinExistence type="predicted"/>
<dbReference type="Gene3D" id="3.40.640.10">
    <property type="entry name" value="Type I PLP-dependent aspartate aminotransferase-like (Major domain)"/>
    <property type="match status" value="2"/>
</dbReference>
<dbReference type="EC" id="1.4.4.2" evidence="3"/>
<dbReference type="Pfam" id="PF21478">
    <property type="entry name" value="GcvP2_C"/>
    <property type="match status" value="1"/>
</dbReference>